<proteinExistence type="predicted"/>
<organism evidence="2 3">
    <name type="scientific">Isoalcanivorax beigongshangi</name>
    <dbReference type="NCBI Taxonomy" id="3238810"/>
    <lineage>
        <taxon>Bacteria</taxon>
        <taxon>Pseudomonadati</taxon>
        <taxon>Pseudomonadota</taxon>
        <taxon>Gammaproteobacteria</taxon>
        <taxon>Oceanospirillales</taxon>
        <taxon>Alcanivoracaceae</taxon>
        <taxon>Isoalcanivorax</taxon>
    </lineage>
</organism>
<keyword evidence="1" id="KW-0472">Membrane</keyword>
<feature type="transmembrane region" description="Helical" evidence="1">
    <location>
        <begin position="154"/>
        <end position="172"/>
    </location>
</feature>
<dbReference type="RefSeq" id="WP_369455198.1">
    <property type="nucleotide sequence ID" value="NZ_JBGCUO010000001.1"/>
</dbReference>
<accession>A0ABV4AGK4</accession>
<keyword evidence="3" id="KW-1185">Reference proteome</keyword>
<reference evidence="2 3" key="1">
    <citation type="submission" date="2024-07" db="EMBL/GenBank/DDBJ databases">
        <authorList>
            <person name="Ren Q."/>
        </authorList>
    </citation>
    <scope>NUCLEOTIDE SEQUENCE [LARGE SCALE GENOMIC DNA]</scope>
    <source>
        <strain evidence="2 3">REN37</strain>
    </source>
</reference>
<comment type="caution">
    <text evidence="2">The sequence shown here is derived from an EMBL/GenBank/DDBJ whole genome shotgun (WGS) entry which is preliminary data.</text>
</comment>
<dbReference type="Pfam" id="PF07314">
    <property type="entry name" value="Lit"/>
    <property type="match status" value="1"/>
</dbReference>
<sequence>MSALWRSLSAWAHYAALWLSTLWLALALAWSLLAPFDFGYPLWYRVMDIGAHLDRYASQNIYKPGFQNLSAAEHQALFGALRKAVQQGGAGLDSIGYRGPDGHWRALLRPAERGHLQDVAWLLQQARWLTLAMALLWGLLWWRRRRAAVLSSGQQLAGLALLGGPLVLWLLWSGPTAVFYQFHHWLFRAGHPWFFYWEESLMSSLMKAPMLFGGIALLLAALAWPSAWLLYWLARPRRPLDTGGAVVPQSL</sequence>
<dbReference type="Proteomes" id="UP001562065">
    <property type="component" value="Unassembled WGS sequence"/>
</dbReference>
<feature type="transmembrane region" description="Helical" evidence="1">
    <location>
        <begin position="125"/>
        <end position="142"/>
    </location>
</feature>
<keyword evidence="1" id="KW-1133">Transmembrane helix</keyword>
<protein>
    <submittedName>
        <fullName evidence="2">DUF1461 domain-containing protein</fullName>
    </submittedName>
</protein>
<dbReference type="InterPro" id="IPR010178">
    <property type="entry name" value="Lit"/>
</dbReference>
<evidence type="ECO:0000313" key="3">
    <source>
        <dbReference type="Proteomes" id="UP001562065"/>
    </source>
</evidence>
<dbReference type="EMBL" id="JBGCUO010000001">
    <property type="protein sequence ID" value="MEY1661952.1"/>
    <property type="molecule type" value="Genomic_DNA"/>
</dbReference>
<gene>
    <name evidence="2" type="ORF">AB5I84_07300</name>
</gene>
<feature type="transmembrane region" description="Helical" evidence="1">
    <location>
        <begin position="210"/>
        <end position="233"/>
    </location>
</feature>
<evidence type="ECO:0000256" key="1">
    <source>
        <dbReference type="SAM" id="Phobius"/>
    </source>
</evidence>
<evidence type="ECO:0000313" key="2">
    <source>
        <dbReference type="EMBL" id="MEY1661952.1"/>
    </source>
</evidence>
<name>A0ABV4AGK4_9GAMM</name>
<keyword evidence="1" id="KW-0812">Transmembrane</keyword>